<sequence length="198" mass="23162">MAKPTLTYFPVRGRVQFPRCLLEYLGEEYNFNEVKAITDDLKKQLLFKQIPLYQEGDFKIVQTSAIVDYISEKHDFRGKTKEERARAHQCFAGIMEVLENCLHYSFKMDKQQQEKFRNENPIKKIFDGLEIILSQNKYLASGEKETYADLMAFVIVDYVTNLGIMPSGDYSKLICLKKHYESSPQLKKYLESRSQSQV</sequence>
<protein>
    <recommendedName>
        <fullName evidence="5">Glutathione transferase</fullName>
    </recommendedName>
</protein>
<dbReference type="PROSITE" id="PS50405">
    <property type="entry name" value="GST_CTER"/>
    <property type="match status" value="1"/>
</dbReference>
<dbReference type="SUPFAM" id="SSF47616">
    <property type="entry name" value="GST C-terminal domain-like"/>
    <property type="match status" value="1"/>
</dbReference>
<dbReference type="InterPro" id="IPR050213">
    <property type="entry name" value="GST_superfamily"/>
</dbReference>
<comment type="caution">
    <text evidence="3">The sequence shown here is derived from an EMBL/GenBank/DDBJ whole genome shotgun (WGS) entry which is preliminary data.</text>
</comment>
<keyword evidence="4" id="KW-1185">Reference proteome</keyword>
<dbReference type="InterPro" id="IPR036249">
    <property type="entry name" value="Thioredoxin-like_sf"/>
</dbReference>
<dbReference type="PANTHER" id="PTHR11571">
    <property type="entry name" value="GLUTATHIONE S-TRANSFERASE"/>
    <property type="match status" value="1"/>
</dbReference>
<dbReference type="InterPro" id="IPR040079">
    <property type="entry name" value="Glutathione_S-Trfase"/>
</dbReference>
<dbReference type="InterPro" id="IPR010987">
    <property type="entry name" value="Glutathione-S-Trfase_C-like"/>
</dbReference>
<dbReference type="AlphaFoldDB" id="A0AAN7YRH0"/>
<evidence type="ECO:0000313" key="3">
    <source>
        <dbReference type="EMBL" id="KAK5581464.1"/>
    </source>
</evidence>
<accession>A0AAN7YRH0</accession>
<dbReference type="InterPro" id="IPR004046">
    <property type="entry name" value="GST_C"/>
</dbReference>
<reference evidence="3 4" key="1">
    <citation type="submission" date="2023-11" db="EMBL/GenBank/DDBJ databases">
        <title>Dfirmibasis_genome.</title>
        <authorList>
            <person name="Edelbroek B."/>
            <person name="Kjellin J."/>
            <person name="Jerlstrom-Hultqvist J."/>
            <person name="Soderbom F."/>
        </authorList>
    </citation>
    <scope>NUCLEOTIDE SEQUENCE [LARGE SCALE GENOMIC DNA]</scope>
    <source>
        <strain evidence="3 4">TNS-C-14</strain>
    </source>
</reference>
<feature type="domain" description="GST N-terminal" evidence="1">
    <location>
        <begin position="2"/>
        <end position="78"/>
    </location>
</feature>
<dbReference type="InterPro" id="IPR036282">
    <property type="entry name" value="Glutathione-S-Trfase_C_sf"/>
</dbReference>
<dbReference type="EMBL" id="JAVFKY010000002">
    <property type="protein sequence ID" value="KAK5581464.1"/>
    <property type="molecule type" value="Genomic_DNA"/>
</dbReference>
<evidence type="ECO:0000259" key="1">
    <source>
        <dbReference type="PROSITE" id="PS50404"/>
    </source>
</evidence>
<proteinExistence type="predicted"/>
<dbReference type="PANTHER" id="PTHR11571:SF150">
    <property type="entry name" value="GLUTATHIONE S-TRANSFERASE"/>
    <property type="match status" value="1"/>
</dbReference>
<evidence type="ECO:0008006" key="5">
    <source>
        <dbReference type="Google" id="ProtNLM"/>
    </source>
</evidence>
<dbReference type="SFLD" id="SFLDS00019">
    <property type="entry name" value="Glutathione_Transferase_(cytos"/>
    <property type="match status" value="1"/>
</dbReference>
<name>A0AAN7YRH0_9MYCE</name>
<dbReference type="GO" id="GO:1904643">
    <property type="term" value="P:response to curcumin"/>
    <property type="evidence" value="ECO:0007669"/>
    <property type="project" value="UniProtKB-ARBA"/>
</dbReference>
<dbReference type="GO" id="GO:0006749">
    <property type="term" value="P:glutathione metabolic process"/>
    <property type="evidence" value="ECO:0007669"/>
    <property type="project" value="TreeGrafter"/>
</dbReference>
<evidence type="ECO:0000313" key="4">
    <source>
        <dbReference type="Proteomes" id="UP001344447"/>
    </source>
</evidence>
<dbReference type="PROSITE" id="PS50404">
    <property type="entry name" value="GST_NTER"/>
    <property type="match status" value="1"/>
</dbReference>
<dbReference type="Proteomes" id="UP001344447">
    <property type="component" value="Unassembled WGS sequence"/>
</dbReference>
<dbReference type="CDD" id="cd03039">
    <property type="entry name" value="GST_N_Sigma_like"/>
    <property type="match status" value="1"/>
</dbReference>
<organism evidence="3 4">
    <name type="scientific">Dictyostelium firmibasis</name>
    <dbReference type="NCBI Taxonomy" id="79012"/>
    <lineage>
        <taxon>Eukaryota</taxon>
        <taxon>Amoebozoa</taxon>
        <taxon>Evosea</taxon>
        <taxon>Eumycetozoa</taxon>
        <taxon>Dictyostelia</taxon>
        <taxon>Dictyosteliales</taxon>
        <taxon>Dictyosteliaceae</taxon>
        <taxon>Dictyostelium</taxon>
    </lineage>
</organism>
<dbReference type="GO" id="GO:0004364">
    <property type="term" value="F:glutathione transferase activity"/>
    <property type="evidence" value="ECO:0007669"/>
    <property type="project" value="TreeGrafter"/>
</dbReference>
<dbReference type="Gene3D" id="1.20.1050.130">
    <property type="match status" value="1"/>
</dbReference>
<dbReference type="SUPFAM" id="SSF52833">
    <property type="entry name" value="Thioredoxin-like"/>
    <property type="match status" value="1"/>
</dbReference>
<feature type="domain" description="GST C-terminal" evidence="2">
    <location>
        <begin position="80"/>
        <end position="198"/>
    </location>
</feature>
<dbReference type="CDD" id="cd03192">
    <property type="entry name" value="GST_C_Sigma_like"/>
    <property type="match status" value="1"/>
</dbReference>
<evidence type="ECO:0000259" key="2">
    <source>
        <dbReference type="PROSITE" id="PS50405"/>
    </source>
</evidence>
<dbReference type="InterPro" id="IPR004045">
    <property type="entry name" value="Glutathione_S-Trfase_N"/>
</dbReference>
<dbReference type="Pfam" id="PF14497">
    <property type="entry name" value="GST_C_3"/>
    <property type="match status" value="1"/>
</dbReference>
<dbReference type="Pfam" id="PF02798">
    <property type="entry name" value="GST_N"/>
    <property type="match status" value="1"/>
</dbReference>
<dbReference type="FunFam" id="1.20.1050.130:FF:000014">
    <property type="entry name" value="Putative glutathione S-transferase alpha-5"/>
    <property type="match status" value="1"/>
</dbReference>
<gene>
    <name evidence="3" type="ORF">RB653_001497</name>
</gene>
<dbReference type="SFLD" id="SFLDG00363">
    <property type="entry name" value="AMPS_(cytGST):_Alpha-__Mu-__Pi"/>
    <property type="match status" value="1"/>
</dbReference>